<dbReference type="EMBL" id="SOBG01000009">
    <property type="protein sequence ID" value="TDT67926.1"/>
    <property type="molecule type" value="Genomic_DNA"/>
</dbReference>
<organism evidence="13 14">
    <name type="scientific">Hypnocyclicus thermotrophus</name>
    <dbReference type="NCBI Taxonomy" id="1627895"/>
    <lineage>
        <taxon>Bacteria</taxon>
        <taxon>Fusobacteriati</taxon>
        <taxon>Fusobacteriota</taxon>
        <taxon>Fusobacteriia</taxon>
        <taxon>Fusobacteriales</taxon>
        <taxon>Fusobacteriaceae</taxon>
        <taxon>Hypnocyclicus</taxon>
    </lineage>
</organism>
<dbReference type="InterPro" id="IPR003374">
    <property type="entry name" value="ApbE-like_sf"/>
</dbReference>
<dbReference type="GO" id="GO:0046872">
    <property type="term" value="F:metal ion binding"/>
    <property type="evidence" value="ECO:0007669"/>
    <property type="project" value="UniProtKB-UniRule"/>
</dbReference>
<keyword evidence="12" id="KW-1003">Cell membrane</keyword>
<evidence type="ECO:0000256" key="1">
    <source>
        <dbReference type="ARBA" id="ARBA00011955"/>
    </source>
</evidence>
<comment type="subcellular location">
    <subcellularLocation>
        <location evidence="12">Cell inner membrane</location>
        <topology evidence="12">Lipid-anchor</topology>
        <orientation evidence="12">Periplasmic side</orientation>
    </subcellularLocation>
</comment>
<comment type="function">
    <text evidence="12">Flavin transferase that catalyzes the transfer of the FMN moiety of FAD and its covalent binding to the hydroxyl group of a threonine residue in a target flavoprotein.</text>
</comment>
<comment type="cofactor">
    <cofactor evidence="11">
        <name>Mg(2+)</name>
        <dbReference type="ChEBI" id="CHEBI:18420"/>
    </cofactor>
    <cofactor evidence="11">
        <name>Mn(2+)</name>
        <dbReference type="ChEBI" id="CHEBI:29035"/>
    </cofactor>
    <text evidence="11">Magnesium. Can also use manganese.</text>
</comment>
<keyword evidence="7 10" id="KW-0460">Magnesium</keyword>
<dbReference type="PANTHER" id="PTHR30040">
    <property type="entry name" value="THIAMINE BIOSYNTHESIS LIPOPROTEIN APBE"/>
    <property type="match status" value="1"/>
</dbReference>
<keyword evidence="12" id="KW-0472">Membrane</keyword>
<comment type="caution">
    <text evidence="13">The sequence shown here is derived from an EMBL/GenBank/DDBJ whole genome shotgun (WGS) entry which is preliminary data.</text>
</comment>
<sequence length="332" mass="38288">MRQVKANKILIIFLLILFIGCGNEVKKYEKTEFAFGTLIKIIIYEKDTKLAEKAANKAFEEIKRIDSNYNTKVENSLFYKLNNSKNKKIELDEEGKFLINKVLEVSKETDGMYDITVEPLLKLWGFYNKKNKLKVPTKEELKNTLKIVNYKNIIIEDNIIYLKNKKQTIDTGSFLKGYAIYKAREILKKEGIKSAFISALSSIELIGDKEGKKWKIGLQNPNNPSEILKILLIKDRAIGVSGDYQTYVEIDGKRYHHIISPKTGYPSDENKMLVIVSNNAFLSDMYSTALFSFNYKKIFDFISKYNNIEAFVVDKNNDIHISKGLKENIIEP</sequence>
<evidence type="ECO:0000256" key="8">
    <source>
        <dbReference type="ARBA" id="ARBA00031306"/>
    </source>
</evidence>
<accession>A0AA46DXA4</accession>
<dbReference type="EC" id="2.7.1.180" evidence="1 10"/>
<keyword evidence="5 10" id="KW-0479">Metal-binding</keyword>
<evidence type="ECO:0000256" key="10">
    <source>
        <dbReference type="PIRNR" id="PIRNR006268"/>
    </source>
</evidence>
<feature type="binding site" evidence="11">
    <location>
        <position position="284"/>
    </location>
    <ligand>
        <name>Mg(2+)</name>
        <dbReference type="ChEBI" id="CHEBI:18420"/>
    </ligand>
</feature>
<dbReference type="InterPro" id="IPR024932">
    <property type="entry name" value="ApbE"/>
</dbReference>
<keyword evidence="12" id="KW-0997">Cell inner membrane</keyword>
<keyword evidence="3 10" id="KW-0285">Flavoprotein</keyword>
<dbReference type="Proteomes" id="UP000294678">
    <property type="component" value="Unassembled WGS sequence"/>
</dbReference>
<evidence type="ECO:0000256" key="4">
    <source>
        <dbReference type="ARBA" id="ARBA00022679"/>
    </source>
</evidence>
<comment type="similarity">
    <text evidence="10 12">Belongs to the ApbE family.</text>
</comment>
<reference evidence="13 14" key="1">
    <citation type="submission" date="2019-03" db="EMBL/GenBank/DDBJ databases">
        <title>Genomic Encyclopedia of Type Strains, Phase IV (KMG-IV): sequencing the most valuable type-strain genomes for metagenomic binning, comparative biology and taxonomic classification.</title>
        <authorList>
            <person name="Goeker M."/>
        </authorList>
    </citation>
    <scope>NUCLEOTIDE SEQUENCE [LARGE SCALE GENOMIC DNA]</scope>
    <source>
        <strain evidence="13 14">DSM 100055</strain>
    </source>
</reference>
<evidence type="ECO:0000256" key="7">
    <source>
        <dbReference type="ARBA" id="ARBA00022842"/>
    </source>
</evidence>
<dbReference type="PIRSF" id="PIRSF006268">
    <property type="entry name" value="ApbE"/>
    <property type="match status" value="1"/>
</dbReference>
<evidence type="ECO:0000256" key="6">
    <source>
        <dbReference type="ARBA" id="ARBA00022827"/>
    </source>
</evidence>
<comment type="catalytic activity">
    <reaction evidence="9 10 12">
        <text>L-threonyl-[protein] + FAD = FMN-L-threonyl-[protein] + AMP + H(+)</text>
        <dbReference type="Rhea" id="RHEA:36847"/>
        <dbReference type="Rhea" id="RHEA-COMP:11060"/>
        <dbReference type="Rhea" id="RHEA-COMP:11061"/>
        <dbReference type="ChEBI" id="CHEBI:15378"/>
        <dbReference type="ChEBI" id="CHEBI:30013"/>
        <dbReference type="ChEBI" id="CHEBI:57692"/>
        <dbReference type="ChEBI" id="CHEBI:74257"/>
        <dbReference type="ChEBI" id="CHEBI:456215"/>
        <dbReference type="EC" id="2.7.1.180"/>
    </reaction>
</comment>
<gene>
    <name evidence="13" type="ORF">EV215_1932</name>
</gene>
<dbReference type="Pfam" id="PF02424">
    <property type="entry name" value="ApbE"/>
    <property type="match status" value="1"/>
</dbReference>
<keyword evidence="12 13" id="KW-0449">Lipoprotein</keyword>
<proteinExistence type="inferred from homology"/>
<keyword evidence="14" id="KW-1185">Reference proteome</keyword>
<evidence type="ECO:0000313" key="13">
    <source>
        <dbReference type="EMBL" id="TDT67926.1"/>
    </source>
</evidence>
<dbReference type="Gene3D" id="3.10.520.10">
    <property type="entry name" value="ApbE-like domains"/>
    <property type="match status" value="1"/>
</dbReference>
<keyword evidence="4 10" id="KW-0808">Transferase</keyword>
<protein>
    <recommendedName>
        <fullName evidence="2 10">FAD:protein FMN transferase</fullName>
        <ecNumber evidence="1 10">2.7.1.180</ecNumber>
    </recommendedName>
    <alternativeName>
        <fullName evidence="8 10">Flavin transferase</fullName>
    </alternativeName>
</protein>
<dbReference type="RefSeq" id="WP_134113790.1">
    <property type="nucleotide sequence ID" value="NZ_SOBG01000009.1"/>
</dbReference>
<evidence type="ECO:0000256" key="3">
    <source>
        <dbReference type="ARBA" id="ARBA00022630"/>
    </source>
</evidence>
<dbReference type="PROSITE" id="PS51257">
    <property type="entry name" value="PROKAR_LIPOPROTEIN"/>
    <property type="match status" value="1"/>
</dbReference>
<dbReference type="SUPFAM" id="SSF143631">
    <property type="entry name" value="ApbE-like"/>
    <property type="match status" value="1"/>
</dbReference>
<name>A0AA46DXA4_9FUSO</name>
<dbReference type="AlphaFoldDB" id="A0AA46DXA4"/>
<keyword evidence="6 10" id="KW-0274">FAD</keyword>
<evidence type="ECO:0000313" key="14">
    <source>
        <dbReference type="Proteomes" id="UP000294678"/>
    </source>
</evidence>
<evidence type="ECO:0000256" key="2">
    <source>
        <dbReference type="ARBA" id="ARBA00016337"/>
    </source>
</evidence>
<dbReference type="PANTHER" id="PTHR30040:SF2">
    <property type="entry name" value="FAD:PROTEIN FMN TRANSFERASE"/>
    <property type="match status" value="1"/>
</dbReference>
<evidence type="ECO:0000256" key="9">
    <source>
        <dbReference type="ARBA" id="ARBA00048540"/>
    </source>
</evidence>
<evidence type="ECO:0000256" key="12">
    <source>
        <dbReference type="RuleBase" id="RU363002"/>
    </source>
</evidence>
<evidence type="ECO:0000256" key="11">
    <source>
        <dbReference type="PIRSR" id="PIRSR006268-2"/>
    </source>
</evidence>
<evidence type="ECO:0000256" key="5">
    <source>
        <dbReference type="ARBA" id="ARBA00022723"/>
    </source>
</evidence>
<dbReference type="GO" id="GO:0016740">
    <property type="term" value="F:transferase activity"/>
    <property type="evidence" value="ECO:0007669"/>
    <property type="project" value="UniProtKB-UniRule"/>
</dbReference>
<feature type="binding site" evidence="11">
    <location>
        <position position="288"/>
    </location>
    <ligand>
        <name>Mg(2+)</name>
        <dbReference type="ChEBI" id="CHEBI:18420"/>
    </ligand>
</feature>
<dbReference type="GO" id="GO:0005886">
    <property type="term" value="C:plasma membrane"/>
    <property type="evidence" value="ECO:0007669"/>
    <property type="project" value="UniProtKB-SubCell"/>
</dbReference>
<feature type="binding site" evidence="11">
    <location>
        <position position="173"/>
    </location>
    <ligand>
        <name>Mg(2+)</name>
        <dbReference type="ChEBI" id="CHEBI:18420"/>
    </ligand>
</feature>